<evidence type="ECO:0000256" key="5">
    <source>
        <dbReference type="ARBA" id="ARBA00022870"/>
    </source>
</evidence>
<name>A0A0D3R127_9RHAB</name>
<keyword evidence="9" id="KW-1185">Reference proteome</keyword>
<dbReference type="RefSeq" id="YP_009362162.1">
    <property type="nucleotide sequence ID" value="NC_034536.1"/>
</dbReference>
<evidence type="ECO:0000256" key="4">
    <source>
        <dbReference type="ARBA" id="ARBA00022844"/>
    </source>
</evidence>
<proteinExistence type="predicted"/>
<sequence>MAIRRWKKELGGILKKDQNEAKWVFGEDTPDYWNFSPSDFGYHQGATAPLEESSTVPMSWLIEGSLDVLSSEKIKSYSELSHTLEKIVDEYSGINTEKDVILMTLVILAIHLKIKMVDKNYGVRYFSQFSEVVSLRFPINNGPSNQKINYQHRWSEKGRNGTVAISYKMTAKRSERSPVSVRAIYETPLPNGTSPPPINVVLGPFGVALNGEFPNETLSKRPLNTN</sequence>
<dbReference type="Proteomes" id="UP000125481">
    <property type="component" value="Segment"/>
</dbReference>
<organism evidence="8 9">
    <name type="scientific">Itacaiunas virus</name>
    <dbReference type="NCBI Taxonomy" id="490111"/>
    <lineage>
        <taxon>Viruses</taxon>
        <taxon>Riboviria</taxon>
        <taxon>Orthornavirae</taxon>
        <taxon>Negarnaviricota</taxon>
        <taxon>Haploviricotina</taxon>
        <taxon>Monjiviricetes</taxon>
        <taxon>Mononegavirales</taxon>
        <taxon>Rhabdoviridae</taxon>
        <taxon>Alpharhabdovirinae</taxon>
        <taxon>Curiovirus</taxon>
        <taxon>Curiovirus itacaiunas</taxon>
    </lineage>
</organism>
<evidence type="ECO:0000256" key="2">
    <source>
        <dbReference type="ARBA" id="ARBA00004531"/>
    </source>
</evidence>
<keyword evidence="5" id="KW-1043">Host membrane</keyword>
<dbReference type="KEGG" id="vg:37627396"/>
<evidence type="ECO:0000256" key="1">
    <source>
        <dbReference type="ARBA" id="ARBA00004328"/>
    </source>
</evidence>
<evidence type="ECO:0000313" key="9">
    <source>
        <dbReference type="Proteomes" id="UP000125481"/>
    </source>
</evidence>
<dbReference type="GeneID" id="37627396"/>
<evidence type="ECO:0000313" key="8">
    <source>
        <dbReference type="EMBL" id="AJR28286.1"/>
    </source>
</evidence>
<dbReference type="GO" id="GO:0039660">
    <property type="term" value="F:structural constituent of virion"/>
    <property type="evidence" value="ECO:0007669"/>
    <property type="project" value="UniProtKB-KW"/>
</dbReference>
<evidence type="ECO:0000256" key="7">
    <source>
        <dbReference type="ARBA" id="ARBA00023311"/>
    </source>
</evidence>
<dbReference type="EMBL" id="KM204984">
    <property type="protein sequence ID" value="AJR28286.1"/>
    <property type="molecule type" value="Viral_cRNA"/>
</dbReference>
<dbReference type="Pfam" id="PF06326">
    <property type="entry name" value="Vesiculo_matrix"/>
    <property type="match status" value="1"/>
</dbReference>
<dbReference type="GO" id="GO:0019031">
    <property type="term" value="C:viral envelope"/>
    <property type="evidence" value="ECO:0007669"/>
    <property type="project" value="InterPro"/>
</dbReference>
<protein>
    <recommendedName>
        <fullName evidence="3">Matrix protein</fullName>
    </recommendedName>
</protein>
<evidence type="ECO:0000256" key="6">
    <source>
        <dbReference type="ARBA" id="ARBA00023136"/>
    </source>
</evidence>
<accession>A0A0D3R127</accession>
<dbReference type="InterPro" id="IPR009397">
    <property type="entry name" value="Vesiculo_matrix"/>
</dbReference>
<comment type="subcellular location">
    <subcellularLocation>
        <location evidence="2">Host endomembrane system</location>
        <topology evidence="2">Peripheral membrane protein</topology>
    </subcellularLocation>
    <subcellularLocation>
        <location evidence="1">Virion</location>
    </subcellularLocation>
</comment>
<reference evidence="8 9" key="1">
    <citation type="journal article" date="2015" name="PLoS Pathog.">
        <title>Evolution of genome size and complexity in the rhabdoviridae.</title>
        <authorList>
            <person name="Walker P.J."/>
            <person name="Firth C."/>
            <person name="Widen S.G."/>
            <person name="Blasdell K.R."/>
            <person name="Guzman H."/>
            <person name="Wood T.G."/>
            <person name="Paradkar P.N."/>
            <person name="Holmes E.C."/>
            <person name="Tesh R.B."/>
            <person name="Vasilakis N."/>
        </authorList>
    </citation>
    <scope>NUCLEOTIDE SEQUENCE [LARGE SCALE GENOMIC DNA]</scope>
    <source>
        <strain evidence="8">BeAr427036</strain>
    </source>
</reference>
<keyword evidence="7" id="KW-0468">Viral matrix protein</keyword>
<dbReference type="GO" id="GO:0033645">
    <property type="term" value="C:host cell endomembrane system"/>
    <property type="evidence" value="ECO:0007669"/>
    <property type="project" value="UniProtKB-SubCell"/>
</dbReference>
<keyword evidence="4" id="KW-0946">Virion</keyword>
<keyword evidence="6" id="KW-0472">Membrane</keyword>
<evidence type="ECO:0000256" key="3">
    <source>
        <dbReference type="ARBA" id="ARBA00017678"/>
    </source>
</evidence>